<keyword evidence="9" id="KW-1185">Reference proteome</keyword>
<dbReference type="EMBL" id="JACEON010000004">
    <property type="protein sequence ID" value="MBA4611122.1"/>
    <property type="molecule type" value="Genomic_DNA"/>
</dbReference>
<comment type="catalytic activity">
    <reaction evidence="5">
        <text>N,N-dimethyl-1,4-phenylenediamine + anthranilate + 2 NAD(+) = 2-(4-dimethylaminophenyl)diazenylbenzoate + 2 NADH + 2 H(+)</text>
        <dbReference type="Rhea" id="RHEA:55872"/>
        <dbReference type="ChEBI" id="CHEBI:15378"/>
        <dbReference type="ChEBI" id="CHEBI:15783"/>
        <dbReference type="ChEBI" id="CHEBI:16567"/>
        <dbReference type="ChEBI" id="CHEBI:57540"/>
        <dbReference type="ChEBI" id="CHEBI:57945"/>
        <dbReference type="ChEBI" id="CHEBI:71579"/>
        <dbReference type="EC" id="1.7.1.17"/>
    </reaction>
    <physiologicalReaction direction="right-to-left" evidence="5">
        <dbReference type="Rhea" id="RHEA:55874"/>
    </physiologicalReaction>
</comment>
<feature type="domain" description="Flavodoxin-like fold" evidence="7">
    <location>
        <begin position="7"/>
        <end position="199"/>
    </location>
</feature>
<evidence type="ECO:0000259" key="7">
    <source>
        <dbReference type="Pfam" id="PF02525"/>
    </source>
</evidence>
<dbReference type="EC" id="1.7.1.17" evidence="6"/>
<dbReference type="EC" id="1.6.5.-" evidence="6"/>
<dbReference type="Gene3D" id="3.40.50.360">
    <property type="match status" value="1"/>
</dbReference>
<dbReference type="SUPFAM" id="SSF52218">
    <property type="entry name" value="Flavoproteins"/>
    <property type="match status" value="1"/>
</dbReference>
<dbReference type="GO" id="GO:0010181">
    <property type="term" value="F:FMN binding"/>
    <property type="evidence" value="ECO:0007669"/>
    <property type="project" value="UniProtKB-UniRule"/>
</dbReference>
<keyword evidence="1 6" id="KW-0285">Flavoprotein</keyword>
<comment type="cofactor">
    <cofactor evidence="6">
        <name>FMN</name>
        <dbReference type="ChEBI" id="CHEBI:58210"/>
    </cofactor>
    <text evidence="6">Binds 1 FMN per subunit.</text>
</comment>
<evidence type="ECO:0000313" key="9">
    <source>
        <dbReference type="Proteomes" id="UP000559404"/>
    </source>
</evidence>
<evidence type="ECO:0000256" key="2">
    <source>
        <dbReference type="ARBA" id="ARBA00022643"/>
    </source>
</evidence>
<name>A0A838XLX6_9HYPH</name>
<dbReference type="InterPro" id="IPR050104">
    <property type="entry name" value="FMN-dep_NADH:Q_OxRdtase_AzoR1"/>
</dbReference>
<keyword evidence="3 6" id="KW-0560">Oxidoreductase</keyword>
<comment type="function">
    <text evidence="6">Quinone reductase that provides resistance to thiol-specific stress caused by electrophilic quinones.</text>
</comment>
<evidence type="ECO:0000256" key="4">
    <source>
        <dbReference type="ARBA" id="ARBA00023027"/>
    </source>
</evidence>
<dbReference type="InterPro" id="IPR023048">
    <property type="entry name" value="NADH:quinone_OxRdtase_FMN_depd"/>
</dbReference>
<evidence type="ECO:0000256" key="1">
    <source>
        <dbReference type="ARBA" id="ARBA00022630"/>
    </source>
</evidence>
<dbReference type="PANTHER" id="PTHR43741:SF2">
    <property type="entry name" value="FMN-DEPENDENT NADH:QUINONE OXIDOREDUCTASE"/>
    <property type="match status" value="1"/>
</dbReference>
<protein>
    <recommendedName>
        <fullName evidence="6">FMN dependent NADH:quinone oxidoreductase</fullName>
        <ecNumber evidence="6">1.6.5.-</ecNumber>
    </recommendedName>
    <alternativeName>
        <fullName evidence="6">Azo-dye reductase</fullName>
    </alternativeName>
    <alternativeName>
        <fullName evidence="6">FMN-dependent NADH-azo compound oxidoreductase</fullName>
    </alternativeName>
    <alternativeName>
        <fullName evidence="6">FMN-dependent NADH-azoreductase</fullName>
        <ecNumber evidence="6">1.7.1.17</ecNumber>
    </alternativeName>
</protein>
<comment type="caution">
    <text evidence="6">Lacks conserved residue(s) required for the propagation of feature annotation.</text>
</comment>
<comment type="catalytic activity">
    <reaction evidence="6">
        <text>2 a quinone + NADH + H(+) = 2 a 1,4-benzosemiquinone + NAD(+)</text>
        <dbReference type="Rhea" id="RHEA:65952"/>
        <dbReference type="ChEBI" id="CHEBI:15378"/>
        <dbReference type="ChEBI" id="CHEBI:57540"/>
        <dbReference type="ChEBI" id="CHEBI:57945"/>
        <dbReference type="ChEBI" id="CHEBI:132124"/>
        <dbReference type="ChEBI" id="CHEBI:134225"/>
    </reaction>
</comment>
<dbReference type="PANTHER" id="PTHR43741">
    <property type="entry name" value="FMN-DEPENDENT NADH-AZOREDUCTASE 1"/>
    <property type="match status" value="1"/>
</dbReference>
<gene>
    <name evidence="6" type="primary">azoR</name>
    <name evidence="8" type="ORF">H1W37_05645</name>
</gene>
<organism evidence="8 9">
    <name type="scientific">Stappia taiwanensis</name>
    <dbReference type="NCBI Taxonomy" id="992267"/>
    <lineage>
        <taxon>Bacteria</taxon>
        <taxon>Pseudomonadati</taxon>
        <taxon>Pseudomonadota</taxon>
        <taxon>Alphaproteobacteria</taxon>
        <taxon>Hyphomicrobiales</taxon>
        <taxon>Stappiaceae</taxon>
        <taxon>Stappia</taxon>
    </lineage>
</organism>
<dbReference type="InterPro" id="IPR029039">
    <property type="entry name" value="Flavoprotein-like_sf"/>
</dbReference>
<dbReference type="GO" id="GO:0016652">
    <property type="term" value="F:oxidoreductase activity, acting on NAD(P)H as acceptor"/>
    <property type="evidence" value="ECO:0007669"/>
    <property type="project" value="UniProtKB-UniRule"/>
</dbReference>
<dbReference type="InterPro" id="IPR003680">
    <property type="entry name" value="Flavodoxin_fold"/>
</dbReference>
<reference evidence="8 9" key="1">
    <citation type="submission" date="2020-07" db="EMBL/GenBank/DDBJ databases">
        <authorList>
            <person name="Li M."/>
        </authorList>
    </citation>
    <scope>NUCLEOTIDE SEQUENCE [LARGE SCALE GENOMIC DNA]</scope>
    <source>
        <strain evidence="8 9">DSM 23284</strain>
    </source>
</reference>
<keyword evidence="2 6" id="KW-0288">FMN</keyword>
<dbReference type="AlphaFoldDB" id="A0A838XLX6"/>
<dbReference type="GO" id="GO:0009055">
    <property type="term" value="F:electron transfer activity"/>
    <property type="evidence" value="ECO:0007669"/>
    <property type="project" value="UniProtKB-UniRule"/>
</dbReference>
<dbReference type="GO" id="GO:0016655">
    <property type="term" value="F:oxidoreductase activity, acting on NAD(P)H, quinone or similar compound as acceptor"/>
    <property type="evidence" value="ECO:0007669"/>
    <property type="project" value="InterPro"/>
</dbReference>
<comment type="function">
    <text evidence="6">Also exhibits azoreductase activity. Catalyzes the reductive cleavage of the azo bond in aromatic azo compounds to the corresponding amines.</text>
</comment>
<evidence type="ECO:0000256" key="5">
    <source>
        <dbReference type="ARBA" id="ARBA00048542"/>
    </source>
</evidence>
<comment type="subunit">
    <text evidence="6">Homodimer.</text>
</comment>
<evidence type="ECO:0000256" key="3">
    <source>
        <dbReference type="ARBA" id="ARBA00023002"/>
    </source>
</evidence>
<proteinExistence type="inferred from homology"/>
<dbReference type="HAMAP" id="MF_01216">
    <property type="entry name" value="Azoreductase_type1"/>
    <property type="match status" value="1"/>
</dbReference>
<sequence length="205" mass="21625">MSKPLSILKIESSVRGGASVTRRLADRVVADLLRGAPDATVVTRDVSAGLPQIDEAWVGANFTDPAERSAAQKETLALSDELVEELRAADVLVIGAPVYNFAIASTLKAWIDQIARARVTFRYTENGPEGLLTGKRAIIAFASSGTGLGSDVDFASGYLRHILGFVGITDVTVVAADQMLTLGETQVEAAERQAEEAVARLLAAA</sequence>
<reference evidence="8 9" key="2">
    <citation type="submission" date="2020-08" db="EMBL/GenBank/DDBJ databases">
        <title>Stappia taiwanensis sp. nov., isolated from a coastal thermal spring.</title>
        <authorList>
            <person name="Kampfer P."/>
        </authorList>
    </citation>
    <scope>NUCLEOTIDE SEQUENCE [LARGE SCALE GENOMIC DNA]</scope>
    <source>
        <strain evidence="8 9">DSM 23284</strain>
    </source>
</reference>
<dbReference type="RefSeq" id="WP_181759321.1">
    <property type="nucleotide sequence ID" value="NZ_BMCR01000002.1"/>
</dbReference>
<keyword evidence="4 6" id="KW-0520">NAD</keyword>
<comment type="caution">
    <text evidence="8">The sequence shown here is derived from an EMBL/GenBank/DDBJ whole genome shotgun (WGS) entry which is preliminary data.</text>
</comment>
<accession>A0A838XLX6</accession>
<evidence type="ECO:0000313" key="8">
    <source>
        <dbReference type="EMBL" id="MBA4611122.1"/>
    </source>
</evidence>
<evidence type="ECO:0000256" key="6">
    <source>
        <dbReference type="HAMAP-Rule" id="MF_01216"/>
    </source>
</evidence>
<dbReference type="Proteomes" id="UP000559404">
    <property type="component" value="Unassembled WGS sequence"/>
</dbReference>
<dbReference type="Pfam" id="PF02525">
    <property type="entry name" value="Flavodoxin_2"/>
    <property type="match status" value="1"/>
</dbReference>
<feature type="binding site" evidence="6">
    <location>
        <position position="13"/>
    </location>
    <ligand>
        <name>FMN</name>
        <dbReference type="ChEBI" id="CHEBI:58210"/>
    </ligand>
</feature>
<comment type="similarity">
    <text evidence="6">Belongs to the azoreductase type 1 family.</text>
</comment>